<evidence type="ECO:0000313" key="2">
    <source>
        <dbReference type="EMBL" id="OGM32867.1"/>
    </source>
</evidence>
<dbReference type="CDD" id="cd02440">
    <property type="entry name" value="AdoMet_MTases"/>
    <property type="match status" value="1"/>
</dbReference>
<dbReference type="InterPro" id="IPR029063">
    <property type="entry name" value="SAM-dependent_MTases_sf"/>
</dbReference>
<dbReference type="PANTHER" id="PTHR43591">
    <property type="entry name" value="METHYLTRANSFERASE"/>
    <property type="match status" value="1"/>
</dbReference>
<comment type="caution">
    <text evidence="2">The sequence shown here is derived from an EMBL/GenBank/DDBJ whole genome shotgun (WGS) entry which is preliminary data.</text>
</comment>
<accession>A0A1F7YZZ8</accession>
<reference evidence="2 3" key="1">
    <citation type="journal article" date="2016" name="Nat. Commun.">
        <title>Thousands of microbial genomes shed light on interconnected biogeochemical processes in an aquifer system.</title>
        <authorList>
            <person name="Anantharaman K."/>
            <person name="Brown C.T."/>
            <person name="Hug L.A."/>
            <person name="Sharon I."/>
            <person name="Castelle C.J."/>
            <person name="Probst A.J."/>
            <person name="Thomas B.C."/>
            <person name="Singh A."/>
            <person name="Wilkins M.J."/>
            <person name="Karaoz U."/>
            <person name="Brodie E.L."/>
            <person name="Williams K.H."/>
            <person name="Hubbard S.S."/>
            <person name="Banfield J.F."/>
        </authorList>
    </citation>
    <scope>NUCLEOTIDE SEQUENCE [LARGE SCALE GENOMIC DNA]</scope>
</reference>
<organism evidence="2 3">
    <name type="scientific">Candidatus Woesebacteria bacterium RIFCSPHIGHO2_02_FULL_39_13</name>
    <dbReference type="NCBI Taxonomy" id="1802505"/>
    <lineage>
        <taxon>Bacteria</taxon>
        <taxon>Candidatus Woeseibacteriota</taxon>
    </lineage>
</organism>
<dbReference type="Pfam" id="PF08241">
    <property type="entry name" value="Methyltransf_11"/>
    <property type="match status" value="1"/>
</dbReference>
<dbReference type="Proteomes" id="UP000177169">
    <property type="component" value="Unassembled WGS sequence"/>
</dbReference>
<dbReference type="Gene3D" id="3.40.50.150">
    <property type="entry name" value="Vaccinia Virus protein VP39"/>
    <property type="match status" value="1"/>
</dbReference>
<dbReference type="AlphaFoldDB" id="A0A1F7YZZ8"/>
<name>A0A1F7YZZ8_9BACT</name>
<feature type="domain" description="Methyltransferase type 11" evidence="1">
    <location>
        <begin position="46"/>
        <end position="135"/>
    </location>
</feature>
<dbReference type="STRING" id="1802505.A3D01_04810"/>
<dbReference type="EMBL" id="MGGR01000027">
    <property type="protein sequence ID" value="OGM32867.1"/>
    <property type="molecule type" value="Genomic_DNA"/>
</dbReference>
<dbReference type="GO" id="GO:0008757">
    <property type="term" value="F:S-adenosylmethionine-dependent methyltransferase activity"/>
    <property type="evidence" value="ECO:0007669"/>
    <property type="project" value="InterPro"/>
</dbReference>
<sequence length="263" mass="30008">MPSLRLIKNIWEKEKYYEMAKEGSLDRKHFGVVLLKKMSRSASSILDLGCGEGTRLDYLTNKKGVGVDISQVAINLARSSHPHLKFIKGNLETLPFKDESFDLVYSAFTLEHLNKPKKVIDEAIRITKPGGNLVFIAPNYGSPNRASPVFKGSRIRKLVNGFLKDVVGHFRKVERLDWLKVQPQTSSYFQDSDTCVEPYIRSLVQYLEGKGVSIKNWSSCWEEELPNPSLLQKLIAGLAKLRIYPFTFWGPHLVVHVQRNYLK</sequence>
<protein>
    <recommendedName>
        <fullName evidence="1">Methyltransferase type 11 domain-containing protein</fullName>
    </recommendedName>
</protein>
<evidence type="ECO:0000259" key="1">
    <source>
        <dbReference type="Pfam" id="PF08241"/>
    </source>
</evidence>
<dbReference type="SUPFAM" id="SSF53335">
    <property type="entry name" value="S-adenosyl-L-methionine-dependent methyltransferases"/>
    <property type="match status" value="1"/>
</dbReference>
<dbReference type="InterPro" id="IPR013216">
    <property type="entry name" value="Methyltransf_11"/>
</dbReference>
<gene>
    <name evidence="2" type="ORF">A3D01_04810</name>
</gene>
<proteinExistence type="predicted"/>
<evidence type="ECO:0000313" key="3">
    <source>
        <dbReference type="Proteomes" id="UP000177169"/>
    </source>
</evidence>